<name>A2SGT1_METPP</name>
<feature type="region of interest" description="Disordered" evidence="1">
    <location>
        <begin position="41"/>
        <end position="81"/>
    </location>
</feature>
<dbReference type="KEGG" id="mpt:Mpe_A1811"/>
<evidence type="ECO:0000313" key="3">
    <source>
        <dbReference type="EMBL" id="ABM94770.1"/>
    </source>
</evidence>
<dbReference type="SUPFAM" id="SSF64383">
    <property type="entry name" value="Cell-division protein ZipA, C-terminal domain"/>
    <property type="match status" value="1"/>
</dbReference>
<sequence length="359" mass="37619">MSTLQLSLAILGGLVLAAIVAHGTWQARRNEVKRVALEPGAEPAPLQEPSFAPTEPPRADDTGPKAEAEDSQPPRIEPTLVRRAAGLPRLDALIDAIATLTVDNPVSGETAIAHLPPARRAGSKPLLVEGLNAESGEWETPAAGQRYGEFQAGVQLANRSGALNEIEYSEFVQKVQAFAEPIGALPDFPDMLDVVARARELDAFAGQHDAQLALRLVSRGAAWSLGYVQQHAARHGFMVGALPGRLVQPGEDEGAPPVLTLQFDPQAALADEPSQAAVRELTLAFDVPQTAAAAAPFAAWCAAGEALAAELDAAMYDDSGQPLQPAAFASIGQALESLYEALAARDLAAGSAATRRLFS</sequence>
<feature type="domain" description="ZipA C-terminal FtsZ-binding" evidence="2">
    <location>
        <begin position="208"/>
        <end position="335"/>
    </location>
</feature>
<organism evidence="3 4">
    <name type="scientific">Methylibium petroleiphilum (strain ATCC BAA-1232 / LMG 22953 / PM1)</name>
    <dbReference type="NCBI Taxonomy" id="420662"/>
    <lineage>
        <taxon>Bacteria</taxon>
        <taxon>Pseudomonadati</taxon>
        <taxon>Pseudomonadota</taxon>
        <taxon>Betaproteobacteria</taxon>
        <taxon>Burkholderiales</taxon>
        <taxon>Sphaerotilaceae</taxon>
        <taxon>Methylibium</taxon>
    </lineage>
</organism>
<dbReference type="Proteomes" id="UP000000366">
    <property type="component" value="Chromosome"/>
</dbReference>
<gene>
    <name evidence="3" type="ordered locus">Mpe_A1811</name>
</gene>
<dbReference type="eggNOG" id="COG3115">
    <property type="taxonomic scope" value="Bacteria"/>
</dbReference>
<accession>A2SGT1</accession>
<dbReference type="HOGENOM" id="CLU_040030_0_0_4"/>
<dbReference type="InterPro" id="IPR036765">
    <property type="entry name" value="ZipA_FtsZ-bd_C_sf"/>
</dbReference>
<dbReference type="SMART" id="SM00771">
    <property type="entry name" value="ZipA_C"/>
    <property type="match status" value="1"/>
</dbReference>
<proteinExistence type="predicted"/>
<feature type="compositionally biased region" description="Basic and acidic residues" evidence="1">
    <location>
        <begin position="57"/>
        <end position="68"/>
    </location>
</feature>
<protein>
    <submittedName>
        <fullName evidence="3">Conserved hypothetical transmembrane protein</fullName>
    </submittedName>
</protein>
<evidence type="ECO:0000313" key="4">
    <source>
        <dbReference type="Proteomes" id="UP000000366"/>
    </source>
</evidence>
<reference evidence="3 4" key="1">
    <citation type="journal article" date="2007" name="J. Bacteriol.">
        <title>Whole-genome analysis of the methyl tert-butyl ether-degrading beta-proteobacterium Methylibium petroleiphilum PM1.</title>
        <authorList>
            <person name="Kane S.R."/>
            <person name="Chakicherla A.Y."/>
            <person name="Chain P.S.G."/>
            <person name="Schmidt R."/>
            <person name="Shin M.W."/>
            <person name="Legler T.C."/>
            <person name="Scow K.M."/>
            <person name="Larimer F.W."/>
            <person name="Lucas S.M."/>
            <person name="Richardson P.M."/>
            <person name="Hristova K.R."/>
        </authorList>
    </citation>
    <scope>NUCLEOTIDE SEQUENCE [LARGE SCALE GENOMIC DNA]</scope>
    <source>
        <strain evidence="4">ATCC BAA-1232 / LMG 22953 / PM1</strain>
    </source>
</reference>
<keyword evidence="3" id="KW-0472">Membrane</keyword>
<dbReference type="RefSeq" id="WP_011829407.1">
    <property type="nucleotide sequence ID" value="NC_008825.1"/>
</dbReference>
<evidence type="ECO:0000259" key="2">
    <source>
        <dbReference type="SMART" id="SM00771"/>
    </source>
</evidence>
<evidence type="ECO:0000256" key="1">
    <source>
        <dbReference type="SAM" id="MobiDB-lite"/>
    </source>
</evidence>
<dbReference type="STRING" id="420662.Mpe_A1811"/>
<dbReference type="GO" id="GO:0090529">
    <property type="term" value="P:cell septum assembly"/>
    <property type="evidence" value="ECO:0007669"/>
    <property type="project" value="InterPro"/>
</dbReference>
<dbReference type="EMBL" id="CP000555">
    <property type="protein sequence ID" value="ABM94770.1"/>
    <property type="molecule type" value="Genomic_DNA"/>
</dbReference>
<dbReference type="InterPro" id="IPR007449">
    <property type="entry name" value="ZipA_FtsZ-bd_C"/>
</dbReference>
<dbReference type="AlphaFoldDB" id="A2SGT1"/>
<keyword evidence="4" id="KW-1185">Reference proteome</keyword>
<keyword evidence="3" id="KW-0812">Transmembrane</keyword>